<gene>
    <name evidence="7" type="ORF">VNO77_35347</name>
</gene>
<dbReference type="GO" id="GO:0005576">
    <property type="term" value="C:extracellular region"/>
    <property type="evidence" value="ECO:0007669"/>
    <property type="project" value="UniProtKB-SubCell"/>
</dbReference>
<dbReference type="PANTHER" id="PTHR31232">
    <property type="match status" value="1"/>
</dbReference>
<dbReference type="Proteomes" id="UP001367508">
    <property type="component" value="Unassembled WGS sequence"/>
</dbReference>
<evidence type="ECO:0000256" key="3">
    <source>
        <dbReference type="ARBA" id="ARBA00022471"/>
    </source>
</evidence>
<dbReference type="GO" id="GO:0060320">
    <property type="term" value="P:rejection of self pollen"/>
    <property type="evidence" value="ECO:0007669"/>
    <property type="project" value="UniProtKB-KW"/>
</dbReference>
<evidence type="ECO:0000256" key="1">
    <source>
        <dbReference type="ARBA" id="ARBA00004613"/>
    </source>
</evidence>
<reference evidence="7 8" key="1">
    <citation type="submission" date="2024-01" db="EMBL/GenBank/DDBJ databases">
        <title>The genomes of 5 underutilized Papilionoideae crops provide insights into root nodulation and disease resistanc.</title>
        <authorList>
            <person name="Jiang F."/>
        </authorList>
    </citation>
    <scope>NUCLEOTIDE SEQUENCE [LARGE SCALE GENOMIC DNA]</scope>
    <source>
        <strain evidence="7">LVBAO_FW01</strain>
        <tissue evidence="7">Leaves</tissue>
    </source>
</reference>
<dbReference type="Pfam" id="PF05938">
    <property type="entry name" value="Self-incomp_S1"/>
    <property type="match status" value="1"/>
</dbReference>
<keyword evidence="8" id="KW-1185">Reference proteome</keyword>
<evidence type="ECO:0000313" key="7">
    <source>
        <dbReference type="EMBL" id="KAK7316363.1"/>
    </source>
</evidence>
<evidence type="ECO:0000313" key="8">
    <source>
        <dbReference type="Proteomes" id="UP001367508"/>
    </source>
</evidence>
<keyword evidence="4 6" id="KW-0964">Secreted</keyword>
<comment type="subcellular location">
    <subcellularLocation>
        <location evidence="1 6">Secreted</location>
    </subcellularLocation>
</comment>
<dbReference type="PANTHER" id="PTHR31232:SF43">
    <property type="entry name" value="S-PROTEIN HOMOLOG 29-RELATED"/>
    <property type="match status" value="1"/>
</dbReference>
<evidence type="ECO:0000256" key="5">
    <source>
        <dbReference type="ARBA" id="ARBA00022729"/>
    </source>
</evidence>
<dbReference type="InterPro" id="IPR010264">
    <property type="entry name" value="Self-incomp_S1"/>
</dbReference>
<keyword evidence="3 6" id="KW-0713">Self-incompatibility</keyword>
<name>A0AAN9KHJ0_CANGL</name>
<dbReference type="AlphaFoldDB" id="A0AAN9KHJ0"/>
<evidence type="ECO:0000256" key="4">
    <source>
        <dbReference type="ARBA" id="ARBA00022525"/>
    </source>
</evidence>
<feature type="signal peptide" evidence="6">
    <location>
        <begin position="1"/>
        <end position="20"/>
    </location>
</feature>
<comment type="similarity">
    <text evidence="2 6">Belongs to the plant self-incompatibility (S1) protein family.</text>
</comment>
<sequence>MDSVSNIMLSLIMFSTILLGLEFKGGESFSIFSKETITINNKLHEMQLGVHCKDKKHDLGLQNLLVGGNFSFKVFPNPFMKVTQYFCSFVWIGELKYFDIYMQARDEVDCRNGCYWQIQESGPCKIKLRSHDCFKWNKALRGNHKRDQGDNTTLPK</sequence>
<proteinExistence type="inferred from homology"/>
<comment type="caution">
    <text evidence="7">The sequence shown here is derived from an EMBL/GenBank/DDBJ whole genome shotgun (WGS) entry which is preliminary data.</text>
</comment>
<protein>
    <recommendedName>
        <fullName evidence="6">S-protein homolog</fullName>
    </recommendedName>
</protein>
<evidence type="ECO:0000256" key="2">
    <source>
        <dbReference type="ARBA" id="ARBA00005581"/>
    </source>
</evidence>
<feature type="chain" id="PRO_5042666647" description="S-protein homolog" evidence="6">
    <location>
        <begin position="21"/>
        <end position="156"/>
    </location>
</feature>
<accession>A0AAN9KHJ0</accession>
<dbReference type="EMBL" id="JAYMYQ010000008">
    <property type="protein sequence ID" value="KAK7316363.1"/>
    <property type="molecule type" value="Genomic_DNA"/>
</dbReference>
<evidence type="ECO:0000256" key="6">
    <source>
        <dbReference type="RuleBase" id="RU367044"/>
    </source>
</evidence>
<keyword evidence="5 6" id="KW-0732">Signal</keyword>
<organism evidence="7 8">
    <name type="scientific">Canavalia gladiata</name>
    <name type="common">Sword bean</name>
    <name type="synonym">Dolichos gladiatus</name>
    <dbReference type="NCBI Taxonomy" id="3824"/>
    <lineage>
        <taxon>Eukaryota</taxon>
        <taxon>Viridiplantae</taxon>
        <taxon>Streptophyta</taxon>
        <taxon>Embryophyta</taxon>
        <taxon>Tracheophyta</taxon>
        <taxon>Spermatophyta</taxon>
        <taxon>Magnoliopsida</taxon>
        <taxon>eudicotyledons</taxon>
        <taxon>Gunneridae</taxon>
        <taxon>Pentapetalae</taxon>
        <taxon>rosids</taxon>
        <taxon>fabids</taxon>
        <taxon>Fabales</taxon>
        <taxon>Fabaceae</taxon>
        <taxon>Papilionoideae</taxon>
        <taxon>50 kb inversion clade</taxon>
        <taxon>NPAAA clade</taxon>
        <taxon>indigoferoid/millettioid clade</taxon>
        <taxon>Phaseoleae</taxon>
        <taxon>Canavalia</taxon>
    </lineage>
</organism>